<organism evidence="2 3">
    <name type="scientific">Trichuris trichiura</name>
    <name type="common">Whipworm</name>
    <name type="synonym">Trichocephalus trichiurus</name>
    <dbReference type="NCBI Taxonomy" id="36087"/>
    <lineage>
        <taxon>Eukaryota</taxon>
        <taxon>Metazoa</taxon>
        <taxon>Ecdysozoa</taxon>
        <taxon>Nematoda</taxon>
        <taxon>Enoplea</taxon>
        <taxon>Dorylaimia</taxon>
        <taxon>Trichinellida</taxon>
        <taxon>Trichuridae</taxon>
        <taxon>Trichuris</taxon>
    </lineage>
</organism>
<dbReference type="SUPFAM" id="SSF56496">
    <property type="entry name" value="Fibrinogen C-terminal domain-like"/>
    <property type="match status" value="2"/>
</dbReference>
<name>A0A077ZBV5_TRITR</name>
<gene>
    <name evidence="2" type="ORF">TTRE_0000619201</name>
</gene>
<dbReference type="InterPro" id="IPR050373">
    <property type="entry name" value="Fibrinogen_C-term_domain"/>
</dbReference>
<dbReference type="STRING" id="36087.A0A077ZBV5"/>
<evidence type="ECO:0000313" key="2">
    <source>
        <dbReference type="EMBL" id="CDW57892.1"/>
    </source>
</evidence>
<keyword evidence="3" id="KW-1185">Reference proteome</keyword>
<dbReference type="Gene3D" id="4.10.530.10">
    <property type="entry name" value="Gamma-fibrinogen Carboxyl Terminal Fragment, domain 2"/>
    <property type="match status" value="1"/>
</dbReference>
<dbReference type="Pfam" id="PF00147">
    <property type="entry name" value="Fibrinogen_C"/>
    <property type="match status" value="2"/>
</dbReference>
<reference evidence="2" key="2">
    <citation type="submission" date="2014-03" db="EMBL/GenBank/DDBJ databases">
        <title>The whipworm genome and dual-species transcriptomics of an intimate host-pathogen interaction.</title>
        <authorList>
            <person name="Foth B.J."/>
            <person name="Tsai I.J."/>
            <person name="Reid A.J."/>
            <person name="Bancroft A.J."/>
            <person name="Nichol S."/>
            <person name="Tracey A."/>
            <person name="Holroyd N."/>
            <person name="Cotton J.A."/>
            <person name="Stanley E.J."/>
            <person name="Zarowiecki M."/>
            <person name="Liu J.Z."/>
            <person name="Huckvale T."/>
            <person name="Cooper P.J."/>
            <person name="Grencis R.K."/>
            <person name="Berriman M."/>
        </authorList>
    </citation>
    <scope>NUCLEOTIDE SEQUENCE [LARGE SCALE GENOMIC DNA]</scope>
</reference>
<evidence type="ECO:0000259" key="1">
    <source>
        <dbReference type="PROSITE" id="PS51406"/>
    </source>
</evidence>
<dbReference type="PROSITE" id="PS51406">
    <property type="entry name" value="FIBRINOGEN_C_2"/>
    <property type="match status" value="1"/>
</dbReference>
<dbReference type="GO" id="GO:0005615">
    <property type="term" value="C:extracellular space"/>
    <property type="evidence" value="ECO:0007669"/>
    <property type="project" value="TreeGrafter"/>
</dbReference>
<dbReference type="OrthoDB" id="7972392at2759"/>
<dbReference type="SMART" id="SM00186">
    <property type="entry name" value="FBG"/>
    <property type="match status" value="1"/>
</dbReference>
<feature type="domain" description="Fibrinogen C-terminal" evidence="1">
    <location>
        <begin position="1"/>
        <end position="254"/>
    </location>
</feature>
<dbReference type="AlphaFoldDB" id="A0A077ZBV5"/>
<proteinExistence type="predicted"/>
<sequence>MRRLKMPFKDGVYLVNRTNCVGDNCKRKLFCDMTTQGGGWTVIQRRQNGRVSFQRAWSGYKNGFGSYDHEFWLGKQPFWMLLYKVAYRAVNMSALGFAEVLKATADIYAFCNDIISELTNSLNRTYELLIQMVGNDGQSTTVKYNRFRIDPEDQFYRLRLGEMVEGSVDSLRVSRDAPFGTYDRQKDGKAAVTCGAWFRSGWWYNNQCALGGNLNVPFRPVAKSPHLKGIQWAISRDDGKAGTVVQTKIMIRQV</sequence>
<reference evidence="2" key="1">
    <citation type="submission" date="2014-01" db="EMBL/GenBank/DDBJ databases">
        <authorList>
            <person name="Aslett M."/>
        </authorList>
    </citation>
    <scope>NUCLEOTIDE SEQUENCE</scope>
</reference>
<dbReference type="InterPro" id="IPR014716">
    <property type="entry name" value="Fibrinogen_a/b/g_C_1"/>
</dbReference>
<dbReference type="EMBL" id="HG806232">
    <property type="protein sequence ID" value="CDW57892.1"/>
    <property type="molecule type" value="Genomic_DNA"/>
</dbReference>
<dbReference type="InterPro" id="IPR002181">
    <property type="entry name" value="Fibrinogen_a/b/g_C_dom"/>
</dbReference>
<protein>
    <submittedName>
        <fullName evidence="2">Fibrinogen C domain containing protein</fullName>
    </submittedName>
</protein>
<dbReference type="Gene3D" id="3.90.215.10">
    <property type="entry name" value="Gamma Fibrinogen, chain A, domain 1"/>
    <property type="match status" value="1"/>
</dbReference>
<accession>A0A077ZBV5</accession>
<dbReference type="PANTHER" id="PTHR19143">
    <property type="entry name" value="FIBRINOGEN/TENASCIN/ANGIOPOEITIN"/>
    <property type="match status" value="1"/>
</dbReference>
<evidence type="ECO:0000313" key="3">
    <source>
        <dbReference type="Proteomes" id="UP000030665"/>
    </source>
</evidence>
<dbReference type="InterPro" id="IPR036056">
    <property type="entry name" value="Fibrinogen-like_C"/>
</dbReference>
<dbReference type="Proteomes" id="UP000030665">
    <property type="component" value="Unassembled WGS sequence"/>
</dbReference>
<dbReference type="NCBIfam" id="NF040941">
    <property type="entry name" value="GGGWT_bact"/>
    <property type="match status" value="1"/>
</dbReference>